<comment type="caution">
    <text evidence="1">The sequence shown here is derived from an EMBL/GenBank/DDBJ whole genome shotgun (WGS) entry which is preliminary data.</text>
</comment>
<gene>
    <name evidence="1" type="ORF">D6810_02860</name>
</gene>
<organism evidence="1 2">
    <name type="scientific">Candidatus Dojkabacteria bacterium</name>
    <dbReference type="NCBI Taxonomy" id="2099670"/>
    <lineage>
        <taxon>Bacteria</taxon>
        <taxon>Candidatus Dojkabacteria</taxon>
    </lineage>
</organism>
<dbReference type="Proteomes" id="UP000269410">
    <property type="component" value="Unassembled WGS sequence"/>
</dbReference>
<evidence type="ECO:0000313" key="2">
    <source>
        <dbReference type="Proteomes" id="UP000269410"/>
    </source>
</evidence>
<accession>A0A3M0Z002</accession>
<dbReference type="AlphaFoldDB" id="A0A3M0Z002"/>
<dbReference type="PANTHER" id="PTHR12993">
    <property type="entry name" value="N-ACETYLGLUCOSAMINYL-PHOSPHATIDYLINOSITOL DE-N-ACETYLASE-RELATED"/>
    <property type="match status" value="1"/>
</dbReference>
<dbReference type="InterPro" id="IPR003737">
    <property type="entry name" value="GlcNAc_PI_deacetylase-related"/>
</dbReference>
<dbReference type="Gene3D" id="3.40.50.10320">
    <property type="entry name" value="LmbE-like"/>
    <property type="match status" value="1"/>
</dbReference>
<dbReference type="Pfam" id="PF02585">
    <property type="entry name" value="PIG-L"/>
    <property type="match status" value="1"/>
</dbReference>
<evidence type="ECO:0000313" key="1">
    <source>
        <dbReference type="EMBL" id="RMD76826.1"/>
    </source>
</evidence>
<dbReference type="InterPro" id="IPR024078">
    <property type="entry name" value="LmbE-like_dom_sf"/>
</dbReference>
<protein>
    <submittedName>
        <fullName evidence="1">PIG-L family deacetylase</fullName>
    </submittedName>
</protein>
<dbReference type="PANTHER" id="PTHR12993:SF11">
    <property type="entry name" value="N-ACETYLGLUCOSAMINYL-PHOSPHATIDYLINOSITOL DE-N-ACETYLASE"/>
    <property type="match status" value="1"/>
</dbReference>
<dbReference type="EMBL" id="RFKV01000093">
    <property type="protein sequence ID" value="RMD76826.1"/>
    <property type="molecule type" value="Genomic_DNA"/>
</dbReference>
<dbReference type="SUPFAM" id="SSF102588">
    <property type="entry name" value="LmbE-like"/>
    <property type="match status" value="1"/>
</dbReference>
<sequence>MLTYLLVITLITCTTVAFLVWFNHPNHACKKINPDFKKTLFIYPHPDDETIFSGGTIALFCLQNKDNVFIVSVTSGQRGDEKLKISESQLKKVRTREFIKAMGVLGAKNYQVWKFMDGETEKDELKIEQKIRQFIEDHNIERLVTYEKYGVYGHPDHICISKICTKVAEDKEAEIWYATLPDKILRLSSLPSEIKYKDKKIQLSPQKVVDPNHYINIFSLALLWRKYKAASKYKSQVLSKRFPLWVTILSNWKEYYYIKTYKKNH</sequence>
<proteinExistence type="predicted"/>
<name>A0A3M0Z002_9BACT</name>
<dbReference type="GO" id="GO:0000225">
    <property type="term" value="F:N-acetylglucosaminylphosphatidylinositol deacetylase activity"/>
    <property type="evidence" value="ECO:0007669"/>
    <property type="project" value="TreeGrafter"/>
</dbReference>
<reference evidence="1 2" key="1">
    <citation type="submission" date="2018-10" db="EMBL/GenBank/DDBJ databases">
        <title>Thermophilic Lithotrophy and Phototrophy in an Intertidal, Iron-rich, Geothermal Spring.</title>
        <authorList>
            <person name="Ward L.M."/>
            <person name="Idei A."/>
            <person name="Nakagawa M."/>
            <person name="Ueno Y."/>
            <person name="Fischer W."/>
            <person name="Mcglynn S.E."/>
        </authorList>
    </citation>
    <scope>NUCLEOTIDE SEQUENCE [LARGE SCALE GENOMIC DNA]</scope>
    <source>
        <strain evidence="1">J137</strain>
    </source>
</reference>